<keyword evidence="3" id="KW-1185">Reference proteome</keyword>
<dbReference type="RefSeq" id="WP_372391390.1">
    <property type="nucleotide sequence ID" value="NZ_JBGNYA010000001.1"/>
</dbReference>
<dbReference type="Pfam" id="PF07232">
    <property type="entry name" value="DUF1424"/>
    <property type="match status" value="1"/>
</dbReference>
<feature type="region of interest" description="Disordered" evidence="1">
    <location>
        <begin position="1"/>
        <end position="42"/>
    </location>
</feature>
<name>A0ABD5MM62_9EURY</name>
<sequence length="607" mass="67925">MSAGGESGDGPKADLSSSRHSNENKSVKPPTADSPTSDEERIQHCVREFVKKYPKRSRLDLATGDRVRLRREYANVESVEWEEDLRLSQSQREKLPFELDSPTGTTDGEVSPYTWASAVQTLLERHAEVTKTTINLEKRYLNNTEEYHVDAQTRWSKSYQKKYAAQLDAWLRELTGGERPSGGETAPSFDTPRIALITLSASSKPDGVRVGPVDHLEALRSSWESVYHQMRNTLRSLGFDSDEWQYDRRAEPHTGQRGNLAINECYGHEHIVLVIDGEVSESDLRPIVEKHVDANDWAGEEAHGPSSIEIREPDELEDVAAYVAGYCSIEPTDLLDRSPTYQAWAAAATAANYRTVSRSEAARIAAKADACRQRAESEKSDQIRSHGEEVRKDGEQIVCACCGTSHDIDQSQTLTEYRLSSPDLGPSVADGGQELRTDEARQENLRKRWPTAARAATLGESTSRTKVRSRLKLVAHAYEDLTDVELAAKYDAFEHVDVVREVRSEVSTDPSRAVGFGVDKPHWMLPTWELSSVTVDGEEYNASSGGGMEFVETTNYRERFAGIVTDDAWYRCDCGVKLYGEQMADHLGRVHGIEQRKVARTCVHRES</sequence>
<reference evidence="2 3" key="1">
    <citation type="submission" date="2024-08" db="EMBL/GenBank/DDBJ databases">
        <title>Halobellus sp. MBLA0158 whole genome sequence.</title>
        <authorList>
            <person name="Hwang C.Y."/>
            <person name="Cho E.-S."/>
            <person name="Seo M.-J."/>
        </authorList>
    </citation>
    <scope>NUCLEOTIDE SEQUENCE [LARGE SCALE GENOMIC DNA]</scope>
    <source>
        <strain evidence="2 3">MBLA0158</strain>
    </source>
</reference>
<accession>A0ABD5MM62</accession>
<gene>
    <name evidence="2" type="ORF">OS889_15605</name>
</gene>
<organism evidence="2 3">
    <name type="scientific">Halobellus rubicundus</name>
    <dbReference type="NCBI Taxonomy" id="2996466"/>
    <lineage>
        <taxon>Archaea</taxon>
        <taxon>Methanobacteriati</taxon>
        <taxon>Methanobacteriota</taxon>
        <taxon>Stenosarchaea group</taxon>
        <taxon>Halobacteria</taxon>
        <taxon>Halobacteriales</taxon>
        <taxon>Haloferacaceae</taxon>
        <taxon>Halobellus</taxon>
    </lineage>
</organism>
<proteinExistence type="predicted"/>
<evidence type="ECO:0000256" key="1">
    <source>
        <dbReference type="SAM" id="MobiDB-lite"/>
    </source>
</evidence>
<comment type="caution">
    <text evidence="2">The sequence shown here is derived from an EMBL/GenBank/DDBJ whole genome shotgun (WGS) entry which is preliminary data.</text>
</comment>
<protein>
    <recommendedName>
        <fullName evidence="4">C2H2-type domain-containing protein</fullName>
    </recommendedName>
</protein>
<evidence type="ECO:0000313" key="2">
    <source>
        <dbReference type="EMBL" id="MFA1612421.1"/>
    </source>
</evidence>
<dbReference type="InterPro" id="IPR009870">
    <property type="entry name" value="DUF1424"/>
</dbReference>
<dbReference type="EMBL" id="JBGNYA010000001">
    <property type="protein sequence ID" value="MFA1612421.1"/>
    <property type="molecule type" value="Genomic_DNA"/>
</dbReference>
<evidence type="ECO:0008006" key="4">
    <source>
        <dbReference type="Google" id="ProtNLM"/>
    </source>
</evidence>
<dbReference type="Proteomes" id="UP001570511">
    <property type="component" value="Unassembled WGS sequence"/>
</dbReference>
<dbReference type="AlphaFoldDB" id="A0ABD5MM62"/>
<evidence type="ECO:0000313" key="3">
    <source>
        <dbReference type="Proteomes" id="UP001570511"/>
    </source>
</evidence>